<dbReference type="OrthoDB" id="976137at2"/>
<organism evidence="2 3">
    <name type="scientific">Victivallis vadensis</name>
    <dbReference type="NCBI Taxonomy" id="172901"/>
    <lineage>
        <taxon>Bacteria</taxon>
        <taxon>Pseudomonadati</taxon>
        <taxon>Lentisphaerota</taxon>
        <taxon>Lentisphaeria</taxon>
        <taxon>Victivallales</taxon>
        <taxon>Victivallaceae</taxon>
        <taxon>Victivallis</taxon>
    </lineage>
</organism>
<name>A0A2U1B4D1_9BACT</name>
<reference evidence="2 3" key="1">
    <citation type="submission" date="2018-04" db="EMBL/GenBank/DDBJ databases">
        <title>Genomic Encyclopedia of Type Strains, Phase IV (KMG-IV): sequencing the most valuable type-strain genomes for metagenomic binning, comparative biology and taxonomic classification.</title>
        <authorList>
            <person name="Goeker M."/>
        </authorList>
    </citation>
    <scope>NUCLEOTIDE SEQUENCE [LARGE SCALE GENOMIC DNA]</scope>
    <source>
        <strain evidence="2 3">DSM 14823</strain>
    </source>
</reference>
<comment type="caution">
    <text evidence="2">The sequence shown here is derived from an EMBL/GenBank/DDBJ whole genome shotgun (WGS) entry which is preliminary data.</text>
</comment>
<dbReference type="Pfam" id="PF13385">
    <property type="entry name" value="Laminin_G_3"/>
    <property type="match status" value="1"/>
</dbReference>
<keyword evidence="2" id="KW-0430">Lectin</keyword>
<sequence length="933" mass="105556">MNLFTAFKKKSLILLCLGTVLSVCAGDDVPEQAVDIAGIAVADPIVLKPGVPGVQPGRKMVFAHTVPWHNLYNSQLRVDGYHEVALKPDATLIESAKREIAMAQAVGIDGFFMDIGTADQMSFADCYLEAAKGTSFLVGFCFDIPPLDGEAGIQLSVDSTEKIVKNLGNHPNFPKIGNKYIFFSFSGAWRHSPEKIAEIKRRLKAKGIEIYYVLHRETAEWRSNVEKMVEGTYIDPYGEVCDSFYPFMFSSRAWNDRGEPEGVHRKEFVALRNALARFNKKPVATITPGYRGNWLEDLGHYGYVPFRGYDKIWDCFHAFKPDEVDWLNIATWNDIGETPIFPRTFDFGASAEVMEAFIDQYFRQNPAPKQSEPRVYFAANREYLAGTVIRLTALSTPIQAQGKVMISGRLLNNNGEEVRKLQSKKLNMNDFDRCEWLIPSGPLAVSHAIFPEITLTWNYDGQTKTSTRKLPAVLLRTPWIQNWSIQRSAFHNLTEVKADFEVRQDANLVTAKVKFRSPEKIARAMLFRNDRMVADFTADSQSCLLNLTVYPKHTSARFELKIKNGKILGLKREHGFNLDMDKVDWGPQHLRLAPYAMGAYGTQMDATPETVFEVYHNDQLIGSAPAAELLKNRQLVIGADQECRFEFNDWNNHAVFAGNGLPDQTELTVRFYSRPSHESDVYHINFLTVEGKNACTKFLTPFGKETFVRMNLLETYFSQEATLDNMGYYADVPRTNKVKTFRVNSHVLREGSWNFDNGGEDALGDRPLTYPFEQLLKPEGPDGSNCLVFTKGSETMLRRRVSPLANCVLEFSLYLDKIPEDSRLIMSGNGHVCQGGFFVRIQSDGKLRIGRYGDQSYVLSEKPVSTGVWHSVKFVFDEKSGTLFIDGVKEGKSRFAPYRDFRNFFFTLGDKENGFEGKIDNLKISNCTKNDGK</sequence>
<dbReference type="EMBL" id="QEKH01000008">
    <property type="protein sequence ID" value="PVY43533.1"/>
    <property type="molecule type" value="Genomic_DNA"/>
</dbReference>
<dbReference type="InterPro" id="IPR013320">
    <property type="entry name" value="ConA-like_dom_sf"/>
</dbReference>
<gene>
    <name evidence="2" type="ORF">C8D82_10860</name>
</gene>
<feature type="chain" id="PRO_5015583170" evidence="1">
    <location>
        <begin position="26"/>
        <end position="933"/>
    </location>
</feature>
<proteinExistence type="predicted"/>
<feature type="signal peptide" evidence="1">
    <location>
        <begin position="1"/>
        <end position="25"/>
    </location>
</feature>
<dbReference type="RefSeq" id="WP_116883436.1">
    <property type="nucleotide sequence ID" value="NZ_CABMMC010000050.1"/>
</dbReference>
<dbReference type="Pfam" id="PF03659">
    <property type="entry name" value="Glyco_hydro_71"/>
    <property type="match status" value="1"/>
</dbReference>
<dbReference type="CDD" id="cd11577">
    <property type="entry name" value="GH71"/>
    <property type="match status" value="1"/>
</dbReference>
<protein>
    <submittedName>
        <fullName evidence="2">Concanavalin A-like lectin/glucanase superfamily protein</fullName>
    </submittedName>
</protein>
<dbReference type="Gene3D" id="3.20.20.80">
    <property type="entry name" value="Glycosidases"/>
    <property type="match status" value="1"/>
</dbReference>
<dbReference type="Proteomes" id="UP000245959">
    <property type="component" value="Unassembled WGS sequence"/>
</dbReference>
<keyword evidence="1" id="KW-0732">Signal</keyword>
<evidence type="ECO:0000313" key="3">
    <source>
        <dbReference type="Proteomes" id="UP000245959"/>
    </source>
</evidence>
<dbReference type="InterPro" id="IPR005197">
    <property type="entry name" value="Glyco_hydro_71"/>
</dbReference>
<keyword evidence="3" id="KW-1185">Reference proteome</keyword>
<dbReference type="GeneID" id="78294744"/>
<evidence type="ECO:0000313" key="2">
    <source>
        <dbReference type="EMBL" id="PVY43533.1"/>
    </source>
</evidence>
<dbReference type="SUPFAM" id="SSF49899">
    <property type="entry name" value="Concanavalin A-like lectins/glucanases"/>
    <property type="match status" value="1"/>
</dbReference>
<evidence type="ECO:0000256" key="1">
    <source>
        <dbReference type="SAM" id="SignalP"/>
    </source>
</evidence>
<dbReference type="GO" id="GO:0030246">
    <property type="term" value="F:carbohydrate binding"/>
    <property type="evidence" value="ECO:0007669"/>
    <property type="project" value="UniProtKB-KW"/>
</dbReference>
<dbReference type="Gene3D" id="2.60.120.200">
    <property type="match status" value="1"/>
</dbReference>
<accession>A0A2U1B4D1</accession>
<dbReference type="GO" id="GO:0051118">
    <property type="term" value="F:glucan endo-1,3-alpha-glucosidase activity"/>
    <property type="evidence" value="ECO:0007669"/>
    <property type="project" value="InterPro"/>
</dbReference>
<dbReference type="AlphaFoldDB" id="A0A2U1B4D1"/>